<reference evidence="15" key="1">
    <citation type="submission" date="2022-08" db="EMBL/GenBank/DDBJ databases">
        <authorList>
            <person name="Gutierrez-Valencia J."/>
        </authorList>
    </citation>
    <scope>NUCLEOTIDE SEQUENCE</scope>
</reference>
<protein>
    <recommendedName>
        <fullName evidence="12">O-fucosyltransferase family protein</fullName>
    </recommendedName>
</protein>
<evidence type="ECO:0000256" key="10">
    <source>
        <dbReference type="ARBA" id="ARBA00023253"/>
    </source>
</evidence>
<dbReference type="PANTHER" id="PTHR31933:SF4">
    <property type="entry name" value="O-FUCOSYLTRANSFERASE 8"/>
    <property type="match status" value="1"/>
</dbReference>
<accession>A0AAV0PYC7</accession>
<dbReference type="InterPro" id="IPR052272">
    <property type="entry name" value="GT106_glycosyltransferase"/>
</dbReference>
<evidence type="ECO:0000313" key="16">
    <source>
        <dbReference type="Proteomes" id="UP001154282"/>
    </source>
</evidence>
<dbReference type="PIRSF" id="PIRSF009360">
    <property type="entry name" value="UCP009360"/>
    <property type="match status" value="1"/>
</dbReference>
<evidence type="ECO:0000256" key="1">
    <source>
        <dbReference type="ARBA" id="ARBA00004167"/>
    </source>
</evidence>
<keyword evidence="5" id="KW-0808">Transferase</keyword>
<evidence type="ECO:0000256" key="7">
    <source>
        <dbReference type="ARBA" id="ARBA00022989"/>
    </source>
</evidence>
<evidence type="ECO:0000256" key="3">
    <source>
        <dbReference type="ARBA" id="ARBA00007737"/>
    </source>
</evidence>
<keyword evidence="10" id="KW-0294">Fucose metabolism</keyword>
<evidence type="ECO:0000256" key="13">
    <source>
        <dbReference type="SAM" id="MobiDB-lite"/>
    </source>
</evidence>
<dbReference type="GO" id="GO:0016020">
    <property type="term" value="C:membrane"/>
    <property type="evidence" value="ECO:0007669"/>
    <property type="project" value="UniProtKB-SubCell"/>
</dbReference>
<dbReference type="InterPro" id="IPR019378">
    <property type="entry name" value="GDP-Fuc_O-FucTrfase"/>
</dbReference>
<evidence type="ECO:0000256" key="6">
    <source>
        <dbReference type="ARBA" id="ARBA00022692"/>
    </source>
</evidence>
<keyword evidence="9" id="KW-0325">Glycoprotein</keyword>
<comment type="pathway">
    <text evidence="2">Glycan metabolism.</text>
</comment>
<comment type="similarity">
    <text evidence="3">Belongs to the glycosyltransferase GT106 family.</text>
</comment>
<keyword evidence="4" id="KW-0328">Glycosyltransferase</keyword>
<gene>
    <name evidence="15" type="ORF">LITE_LOCUS40604</name>
</gene>
<evidence type="ECO:0000256" key="12">
    <source>
        <dbReference type="ARBA" id="ARBA00030350"/>
    </source>
</evidence>
<proteinExistence type="inferred from homology"/>
<dbReference type="AlphaFoldDB" id="A0AAV0PYC7"/>
<evidence type="ECO:0000256" key="14">
    <source>
        <dbReference type="SAM" id="Phobius"/>
    </source>
</evidence>
<evidence type="ECO:0000256" key="8">
    <source>
        <dbReference type="ARBA" id="ARBA00023136"/>
    </source>
</evidence>
<dbReference type="EMBL" id="CAMGYJ010000009">
    <property type="protein sequence ID" value="CAI0476005.1"/>
    <property type="molecule type" value="Genomic_DNA"/>
</dbReference>
<dbReference type="CDD" id="cd11299">
    <property type="entry name" value="O-FucT_plant"/>
    <property type="match status" value="1"/>
</dbReference>
<name>A0AAV0PYC7_9ROSI</name>
<evidence type="ECO:0000256" key="5">
    <source>
        <dbReference type="ARBA" id="ARBA00022679"/>
    </source>
</evidence>
<keyword evidence="11" id="KW-0119">Carbohydrate metabolism</keyword>
<keyword evidence="7 14" id="KW-1133">Transmembrane helix</keyword>
<dbReference type="Pfam" id="PF10250">
    <property type="entry name" value="O-FucT"/>
    <property type="match status" value="1"/>
</dbReference>
<feature type="compositionally biased region" description="Basic and acidic residues" evidence="13">
    <location>
        <begin position="10"/>
        <end position="20"/>
    </location>
</feature>
<comment type="caution">
    <text evidence="15">The sequence shown here is derived from an EMBL/GenBank/DDBJ whole genome shotgun (WGS) entry which is preliminary data.</text>
</comment>
<dbReference type="GO" id="GO:0016757">
    <property type="term" value="F:glycosyltransferase activity"/>
    <property type="evidence" value="ECO:0007669"/>
    <property type="project" value="UniProtKB-KW"/>
</dbReference>
<comment type="subcellular location">
    <subcellularLocation>
        <location evidence="1">Membrane</location>
        <topology evidence="1">Single-pass membrane protein</topology>
    </subcellularLocation>
</comment>
<evidence type="ECO:0000256" key="11">
    <source>
        <dbReference type="ARBA" id="ARBA00023277"/>
    </source>
</evidence>
<dbReference type="InterPro" id="IPR024709">
    <property type="entry name" value="FucosylTrfase_pln"/>
</dbReference>
<keyword evidence="16" id="KW-1185">Reference proteome</keyword>
<evidence type="ECO:0000256" key="4">
    <source>
        <dbReference type="ARBA" id="ARBA00022676"/>
    </source>
</evidence>
<evidence type="ECO:0000256" key="9">
    <source>
        <dbReference type="ARBA" id="ARBA00023180"/>
    </source>
</evidence>
<organism evidence="15 16">
    <name type="scientific">Linum tenue</name>
    <dbReference type="NCBI Taxonomy" id="586396"/>
    <lineage>
        <taxon>Eukaryota</taxon>
        <taxon>Viridiplantae</taxon>
        <taxon>Streptophyta</taxon>
        <taxon>Embryophyta</taxon>
        <taxon>Tracheophyta</taxon>
        <taxon>Spermatophyta</taxon>
        <taxon>Magnoliopsida</taxon>
        <taxon>eudicotyledons</taxon>
        <taxon>Gunneridae</taxon>
        <taxon>Pentapetalae</taxon>
        <taxon>rosids</taxon>
        <taxon>fabids</taxon>
        <taxon>Malpighiales</taxon>
        <taxon>Linaceae</taxon>
        <taxon>Linum</taxon>
    </lineage>
</organism>
<dbReference type="Proteomes" id="UP001154282">
    <property type="component" value="Unassembled WGS sequence"/>
</dbReference>
<keyword evidence="8 14" id="KW-0472">Membrane</keyword>
<feature type="region of interest" description="Disordered" evidence="13">
    <location>
        <begin position="1"/>
        <end position="42"/>
    </location>
</feature>
<feature type="transmembrane region" description="Helical" evidence="14">
    <location>
        <begin position="88"/>
        <end position="110"/>
    </location>
</feature>
<keyword evidence="6 14" id="KW-0812">Transmembrane</keyword>
<sequence length="626" mass="69865">MGKQGSPRSPRPDTSMKDYQTRSCSEGGFAGNDPSLGRRLSGGESAWKAKAMSLHSLRQNDIHAAKIGSCKGAYVGKRHTWFSKHVRSVATMLAFVGFLFMLDSLMVSVFDSMSLGKNISTLTKSNDENHKEEGKPPVQMYGRLLNLASGALAEKESEQQETRFWKQPYAAKASVWKPCADKKVPEYPAGRLGKSNGYIVVSANGGLNQQRVAICNAVAVAALLNATLVLPTFLYSNVWKDPSQFGDIYQERHFLDMMKEEVDIVKELPSRFQSLDTEAIGSLITDSDLPKEATPHDYLEKVLPILIRNGFVHLLGFGNRLGFDPMPAQVQKLRCKCNFHALKFVPKIQKVGALLRQRIRKYEAEPTTLDKQLLGDYISSNIPSKKPSNATKPPVKYLALHLRFEIDMIAYSLCDFGGGTIEKQELQAYRESHFPLLIKRLRKSQPVSTEELRKTGKCPLTPEEAALVLAGLGFKTGTHIYLAGSQVYGGNSRMHSFIGLYPNLITKETLLTPTELAPFRNFSSQMDALDLIACATADVFAMTDSGSQLASLVLGFRSYYGGGNAPTLRPNKKRLAAILYENSTIEWNGFEERVRRMIEEGQRVRTRRSRRSVYRQPRSPECMCRL</sequence>
<evidence type="ECO:0000256" key="2">
    <source>
        <dbReference type="ARBA" id="ARBA00004881"/>
    </source>
</evidence>
<dbReference type="PANTHER" id="PTHR31933">
    <property type="entry name" value="O-FUCOSYLTRANSFERASE 2-RELATED"/>
    <property type="match status" value="1"/>
</dbReference>
<evidence type="ECO:0000313" key="15">
    <source>
        <dbReference type="EMBL" id="CAI0476005.1"/>
    </source>
</evidence>
<dbReference type="GO" id="GO:0006004">
    <property type="term" value="P:fucose metabolic process"/>
    <property type="evidence" value="ECO:0007669"/>
    <property type="project" value="UniProtKB-KW"/>
</dbReference>